<dbReference type="Proteomes" id="UP000245783">
    <property type="component" value="Unassembled WGS sequence"/>
</dbReference>
<dbReference type="GeneID" id="37031950"/>
<feature type="region of interest" description="Disordered" evidence="1">
    <location>
        <begin position="1"/>
        <end position="21"/>
    </location>
</feature>
<keyword evidence="3" id="KW-1185">Reference proteome</keyword>
<dbReference type="EMBL" id="KZ819375">
    <property type="protein sequence ID" value="PWN42856.1"/>
    <property type="molecule type" value="Genomic_DNA"/>
</dbReference>
<organism evidence="2 3">
    <name type="scientific">Ceraceosorus guamensis</name>
    <dbReference type="NCBI Taxonomy" id="1522189"/>
    <lineage>
        <taxon>Eukaryota</taxon>
        <taxon>Fungi</taxon>
        <taxon>Dikarya</taxon>
        <taxon>Basidiomycota</taxon>
        <taxon>Ustilaginomycotina</taxon>
        <taxon>Exobasidiomycetes</taxon>
        <taxon>Ceraceosorales</taxon>
        <taxon>Ceraceosoraceae</taxon>
        <taxon>Ceraceosorus</taxon>
    </lineage>
</organism>
<name>A0A316VYY9_9BASI</name>
<dbReference type="InParanoid" id="A0A316VYY9"/>
<accession>A0A316VYY9</accession>
<proteinExistence type="predicted"/>
<evidence type="ECO:0000313" key="2">
    <source>
        <dbReference type="EMBL" id="PWN42856.1"/>
    </source>
</evidence>
<evidence type="ECO:0000313" key="3">
    <source>
        <dbReference type="Proteomes" id="UP000245783"/>
    </source>
</evidence>
<evidence type="ECO:0000256" key="1">
    <source>
        <dbReference type="SAM" id="MobiDB-lite"/>
    </source>
</evidence>
<dbReference type="RefSeq" id="XP_025370016.1">
    <property type="nucleotide sequence ID" value="XM_025510080.1"/>
</dbReference>
<protein>
    <submittedName>
        <fullName evidence="2">Uncharacterized protein</fullName>
    </submittedName>
</protein>
<sequence length="318" mass="34672">MPSAADSPHCETQAPESRRKQLPVRCGNSAGKRHALGSTCWPACMTDVHAMLISLPGYSACSEPFSAQPRALGQSPAKLQAIRDSHVQILSVVVVKSSWRRGTMSVPTWVDGGVHELHSVHSGKQMKKHRTRGGPFSLSHDGGRCRCMRCAPGAASPEKRYFAMLRCSHYAGPSSARHNLLGRLFRVLYRCNACVDPSRAATRDASREDDSSVHSTMASLFLCEKDPQIIPPLCASRQLETGADAEPNVSAGVAGRRSCQVASPRGMCCFDCAIKAQIPEAILSSTHATSRFLSDHHRNGTRFCRKVFLQTPRTQHAR</sequence>
<gene>
    <name evidence="2" type="ORF">IE81DRAFT_110471</name>
</gene>
<dbReference type="AlphaFoldDB" id="A0A316VYY9"/>
<reference evidence="2 3" key="1">
    <citation type="journal article" date="2018" name="Mol. Biol. Evol.">
        <title>Broad Genomic Sampling Reveals a Smut Pathogenic Ancestry of the Fungal Clade Ustilaginomycotina.</title>
        <authorList>
            <person name="Kijpornyongpan T."/>
            <person name="Mondo S.J."/>
            <person name="Barry K."/>
            <person name="Sandor L."/>
            <person name="Lee J."/>
            <person name="Lipzen A."/>
            <person name="Pangilinan J."/>
            <person name="LaButti K."/>
            <person name="Hainaut M."/>
            <person name="Henrissat B."/>
            <person name="Grigoriev I.V."/>
            <person name="Spatafora J.W."/>
            <person name="Aime M.C."/>
        </authorList>
    </citation>
    <scope>NUCLEOTIDE SEQUENCE [LARGE SCALE GENOMIC DNA]</scope>
    <source>
        <strain evidence="2 3">MCA 4658</strain>
    </source>
</reference>